<dbReference type="AlphaFoldDB" id="A0AAD5SAI0"/>
<dbReference type="Gene3D" id="6.10.250.1060">
    <property type="match status" value="1"/>
</dbReference>
<evidence type="ECO:0000313" key="6">
    <source>
        <dbReference type="Proteomes" id="UP001212841"/>
    </source>
</evidence>
<evidence type="ECO:0000256" key="2">
    <source>
        <dbReference type="ARBA" id="ARBA00009389"/>
    </source>
</evidence>
<feature type="region of interest" description="Disordered" evidence="4">
    <location>
        <begin position="80"/>
        <end position="108"/>
    </location>
</feature>
<keyword evidence="6" id="KW-1185">Reference proteome</keyword>
<evidence type="ECO:0000256" key="3">
    <source>
        <dbReference type="ARBA" id="ARBA00023242"/>
    </source>
</evidence>
<organism evidence="5 6">
    <name type="scientific">Rhizophlyctis rosea</name>
    <dbReference type="NCBI Taxonomy" id="64517"/>
    <lineage>
        <taxon>Eukaryota</taxon>
        <taxon>Fungi</taxon>
        <taxon>Fungi incertae sedis</taxon>
        <taxon>Chytridiomycota</taxon>
        <taxon>Chytridiomycota incertae sedis</taxon>
        <taxon>Chytridiomycetes</taxon>
        <taxon>Rhizophlyctidales</taxon>
        <taxon>Rhizophlyctidaceae</taxon>
        <taxon>Rhizophlyctis</taxon>
    </lineage>
</organism>
<evidence type="ECO:0000313" key="5">
    <source>
        <dbReference type="EMBL" id="KAJ3050741.1"/>
    </source>
</evidence>
<name>A0AAD5SAI0_9FUNG</name>
<dbReference type="InterPro" id="IPR026060">
    <property type="entry name" value="AMY1"/>
</dbReference>
<dbReference type="EMBL" id="JADGJD010000477">
    <property type="protein sequence ID" value="KAJ3050741.1"/>
    <property type="molecule type" value="Genomic_DNA"/>
</dbReference>
<protein>
    <recommendedName>
        <fullName evidence="7">c-Myc-binding protein</fullName>
    </recommendedName>
</protein>
<comment type="subcellular location">
    <subcellularLocation>
        <location evidence="1">Nucleus</location>
    </subcellularLocation>
</comment>
<dbReference type="PANTHER" id="PTHR13168:SF0">
    <property type="entry name" value="C-MYC-BINDING PROTEIN"/>
    <property type="match status" value="1"/>
</dbReference>
<reference evidence="5" key="1">
    <citation type="submission" date="2020-05" db="EMBL/GenBank/DDBJ databases">
        <title>Phylogenomic resolution of chytrid fungi.</title>
        <authorList>
            <person name="Stajich J.E."/>
            <person name="Amses K."/>
            <person name="Simmons R."/>
            <person name="Seto K."/>
            <person name="Myers J."/>
            <person name="Bonds A."/>
            <person name="Quandt C.A."/>
            <person name="Barry K."/>
            <person name="Liu P."/>
            <person name="Grigoriev I."/>
            <person name="Longcore J.E."/>
            <person name="James T.Y."/>
        </authorList>
    </citation>
    <scope>NUCLEOTIDE SEQUENCE</scope>
    <source>
        <strain evidence="5">JEL0318</strain>
    </source>
</reference>
<evidence type="ECO:0008006" key="7">
    <source>
        <dbReference type="Google" id="ProtNLM"/>
    </source>
</evidence>
<dbReference type="PRINTS" id="PR02028">
    <property type="entry name" value="CMYCBINDINGP"/>
</dbReference>
<keyword evidence="3" id="KW-0539">Nucleus</keyword>
<dbReference type="Proteomes" id="UP001212841">
    <property type="component" value="Unassembled WGS sequence"/>
</dbReference>
<sequence>MSYQAVDQKKEDFRKYLEKNGIIDALTKVLVGLYEEPEKPEAPVDYIKQFLGGPSGVDVEALRQENEELKKRVEELQAKVDELSAPTNAPSDASEGAAPPTIVETPQA</sequence>
<proteinExistence type="inferred from homology"/>
<dbReference type="PANTHER" id="PTHR13168">
    <property type="entry name" value="ASSOCIATE OF C-MYC AMY-1"/>
    <property type="match status" value="1"/>
</dbReference>
<accession>A0AAD5SAI0</accession>
<gene>
    <name evidence="5" type="ORF">HK097_008263</name>
</gene>
<comment type="similarity">
    <text evidence="2">Belongs to the AMY1 family.</text>
</comment>
<dbReference type="CDD" id="cd21937">
    <property type="entry name" value="ZIP_MycBP-like"/>
    <property type="match status" value="1"/>
</dbReference>
<evidence type="ECO:0000256" key="1">
    <source>
        <dbReference type="ARBA" id="ARBA00004123"/>
    </source>
</evidence>
<dbReference type="GO" id="GO:0005634">
    <property type="term" value="C:nucleus"/>
    <property type="evidence" value="ECO:0007669"/>
    <property type="project" value="UniProtKB-SubCell"/>
</dbReference>
<evidence type="ECO:0000256" key="4">
    <source>
        <dbReference type="SAM" id="MobiDB-lite"/>
    </source>
</evidence>
<dbReference type="GO" id="GO:0003713">
    <property type="term" value="F:transcription coactivator activity"/>
    <property type="evidence" value="ECO:0007669"/>
    <property type="project" value="InterPro"/>
</dbReference>
<comment type="caution">
    <text evidence="5">The sequence shown here is derived from an EMBL/GenBank/DDBJ whole genome shotgun (WGS) entry which is preliminary data.</text>
</comment>